<proteinExistence type="predicted"/>
<evidence type="ECO:0000313" key="3">
    <source>
        <dbReference type="EMBL" id="ETO83929.1"/>
    </source>
</evidence>
<feature type="region of interest" description="Disordered" evidence="2">
    <location>
        <begin position="363"/>
        <end position="397"/>
    </location>
</feature>
<feature type="coiled-coil region" evidence="1">
    <location>
        <begin position="231"/>
        <end position="258"/>
    </location>
</feature>
<keyword evidence="1" id="KW-0175">Coiled coil</keyword>
<dbReference type="Gene3D" id="3.30.40.10">
    <property type="entry name" value="Zinc/RING finger domain, C3HC4 (zinc finger)"/>
    <property type="match status" value="1"/>
</dbReference>
<protein>
    <recommendedName>
        <fullName evidence="5">SP-RING-type domain-containing protein</fullName>
    </recommendedName>
</protein>
<name>A0A081AYG8_PHYNI</name>
<dbReference type="Proteomes" id="UP000028582">
    <property type="component" value="Unassembled WGS sequence"/>
</dbReference>
<accession>A0A081AYG8</accession>
<gene>
    <name evidence="3" type="ORF">F444_02125</name>
</gene>
<organism evidence="3 4">
    <name type="scientific">Phytophthora nicotianae P1976</name>
    <dbReference type="NCBI Taxonomy" id="1317066"/>
    <lineage>
        <taxon>Eukaryota</taxon>
        <taxon>Sar</taxon>
        <taxon>Stramenopiles</taxon>
        <taxon>Oomycota</taxon>
        <taxon>Peronosporomycetes</taxon>
        <taxon>Peronosporales</taxon>
        <taxon>Peronosporaceae</taxon>
        <taxon>Phytophthora</taxon>
    </lineage>
</organism>
<dbReference type="AlphaFoldDB" id="A0A081AYG8"/>
<comment type="caution">
    <text evidence="3">The sequence shown here is derived from an EMBL/GenBank/DDBJ whole genome shotgun (WGS) entry which is preliminary data.</text>
</comment>
<dbReference type="EMBL" id="ANJA01000393">
    <property type="protein sequence ID" value="ETO83929.1"/>
    <property type="molecule type" value="Genomic_DNA"/>
</dbReference>
<evidence type="ECO:0000256" key="2">
    <source>
        <dbReference type="SAM" id="MobiDB-lite"/>
    </source>
</evidence>
<dbReference type="InterPro" id="IPR013083">
    <property type="entry name" value="Znf_RING/FYVE/PHD"/>
</dbReference>
<reference evidence="3 4" key="1">
    <citation type="submission" date="2013-11" db="EMBL/GenBank/DDBJ databases">
        <title>The Genome Sequence of Phytophthora parasitica P1976.</title>
        <authorList>
            <consortium name="The Broad Institute Genomics Platform"/>
            <person name="Russ C."/>
            <person name="Tyler B."/>
            <person name="Panabieres F."/>
            <person name="Shan W."/>
            <person name="Tripathy S."/>
            <person name="Grunwald N."/>
            <person name="Machado M."/>
            <person name="Johnson C.S."/>
            <person name="Walker B."/>
            <person name="Young S."/>
            <person name="Zeng Q."/>
            <person name="Gargeya S."/>
            <person name="Fitzgerald M."/>
            <person name="Haas B."/>
            <person name="Abouelleil A."/>
            <person name="Allen A.W."/>
            <person name="Alvarado L."/>
            <person name="Arachchi H.M."/>
            <person name="Berlin A.M."/>
            <person name="Chapman S.B."/>
            <person name="Gainer-Dewar J."/>
            <person name="Goldberg J."/>
            <person name="Griggs A."/>
            <person name="Gujja S."/>
            <person name="Hansen M."/>
            <person name="Howarth C."/>
            <person name="Imamovic A."/>
            <person name="Ireland A."/>
            <person name="Larimer J."/>
            <person name="McCowan C."/>
            <person name="Murphy C."/>
            <person name="Pearson M."/>
            <person name="Poon T.W."/>
            <person name="Priest M."/>
            <person name="Roberts A."/>
            <person name="Saif S."/>
            <person name="Shea T."/>
            <person name="Sisk P."/>
            <person name="Sykes S."/>
            <person name="Wortman J."/>
            <person name="Nusbaum C."/>
            <person name="Birren B."/>
        </authorList>
    </citation>
    <scope>NUCLEOTIDE SEQUENCE [LARGE SCALE GENOMIC DNA]</scope>
    <source>
        <strain evidence="3 4">P1976</strain>
    </source>
</reference>
<evidence type="ECO:0000256" key="1">
    <source>
        <dbReference type="SAM" id="Coils"/>
    </source>
</evidence>
<sequence>MPLQLEHDRRVYFLEQQVKDLEQHLRSECESSVKTQFQLMQQVADLKKTLQLKEQATNYLNQQLNETLSAYRAQRQRADKLQLEIGSSTVQNQREQALREIIKRQVQQIREQRQRADQLQLEIDSKAVQDKREQALKKHIQKQEQQIRELQAALSESTSRLIEQQKTNERLQTSIELLEMRSEDENVLLEDERAHLGDQLESSDEALQIGTEVQAPMASTNAGEYTDQVLSERLNEQLREFEQERAQLLEQASDAVAAQQEVIMENRSCREAVLTCPISSDLLVDRVVTACCGKTFSSRALMRSFEQNPICPSCRETEVHFHPNQDMSILVQLHRSESSSLANVSHNEPACIDDAVTSTEQIDVPAGLGRRSRRGSDDLSTQPRHQGRRSQRDPLLLVDNRPDQGLYQLEILQQRFQVMLKAQHLVGKHVFPCCVVLDIDLKRC</sequence>
<feature type="coiled-coil region" evidence="1">
    <location>
        <begin position="61"/>
        <end position="181"/>
    </location>
</feature>
<evidence type="ECO:0008006" key="5">
    <source>
        <dbReference type="Google" id="ProtNLM"/>
    </source>
</evidence>
<dbReference type="SUPFAM" id="SSF57850">
    <property type="entry name" value="RING/U-box"/>
    <property type="match status" value="1"/>
</dbReference>
<evidence type="ECO:0000313" key="4">
    <source>
        <dbReference type="Proteomes" id="UP000028582"/>
    </source>
</evidence>